<dbReference type="SMART" id="SM00028">
    <property type="entry name" value="TPR"/>
    <property type="match status" value="3"/>
</dbReference>
<dbReference type="SUPFAM" id="SSF48452">
    <property type="entry name" value="TPR-like"/>
    <property type="match status" value="1"/>
</dbReference>
<dbReference type="PANTHER" id="PTHR12558:SF13">
    <property type="entry name" value="CELL DIVISION CYCLE PROTEIN 27 HOMOLOG"/>
    <property type="match status" value="1"/>
</dbReference>
<sequence>MKIFYHRSEFLKKLFPSIDITNDEQVIIALKKYYSLSNLTPEIKLTEESIEISLPKEQLKDDPSVFSKATGLCAQGRFSEARPILEDLINRYPTVSEYYRNLAQTYEEDGQHEKAIDILIDALKWDPKNHWALILMGNIHARYFEDVQSAMTYYEQVMEADPNNYVALNNIGGTFLQLGKLSLAERFLTKAYKINPKFSHITLGLGLLNFEKGDLRTAFELAIDTFKNEEKIDSAVYQKAMQLAIESANTLVKQQVGKEALVDYIQEIETLTGKEVKIEEDSSISTAAKVEFAENYGREFHLVKTNPKYPNTDHLIAHELTHLKLAEEARKENVNMLFIGKDSKLEDFRKSIQGSLKKLEKRGIPQSSIDKYVYGLFHGILGQVFNTPIDLFIEDYLFNQLPELRYVQFVSLYQLNLEAHKAVNDPKIIELSPSDIMTKSRIFNVVSARHFESLFGVKMQKTYAVKPFELEQSNAFWEEFNEYRNDKKPGEEYELIQHWGEDLELNAYFKLELEKSTKSTDNISSKTPEDLLEQIENDPFQQSSLDEDDEEELRKFQEQHAGKDINMAVAMYMVGALNYFKNKPTEKVKEIAFEIAMLGRNGINPQKKGYKLNLIPNSSFSGYKLLAYYYVSWAITIPEMLKDLEMPFDKEFELAKSLL</sequence>
<dbReference type="EMBL" id="BMYF01000022">
    <property type="protein sequence ID" value="GHB48374.1"/>
    <property type="molecule type" value="Genomic_DNA"/>
</dbReference>
<dbReference type="Gene3D" id="1.25.40.10">
    <property type="entry name" value="Tetratricopeptide repeat domain"/>
    <property type="match status" value="1"/>
</dbReference>
<dbReference type="InterPro" id="IPR019734">
    <property type="entry name" value="TPR_rpt"/>
</dbReference>
<dbReference type="AlphaFoldDB" id="A0A8J3G6I6"/>
<feature type="repeat" description="TPR" evidence="1">
    <location>
        <begin position="96"/>
        <end position="129"/>
    </location>
</feature>
<name>A0A8J3G6I6_9BACT</name>
<reference evidence="2" key="2">
    <citation type="submission" date="2020-09" db="EMBL/GenBank/DDBJ databases">
        <authorList>
            <person name="Sun Q."/>
            <person name="Kim S."/>
        </authorList>
    </citation>
    <scope>NUCLEOTIDE SEQUENCE</scope>
    <source>
        <strain evidence="2">KCTC 23224</strain>
    </source>
</reference>
<reference evidence="2" key="1">
    <citation type="journal article" date="2014" name="Int. J. Syst. Evol. Microbiol.">
        <title>Complete genome sequence of Corynebacterium casei LMG S-19264T (=DSM 44701T), isolated from a smear-ripened cheese.</title>
        <authorList>
            <consortium name="US DOE Joint Genome Institute (JGI-PGF)"/>
            <person name="Walter F."/>
            <person name="Albersmeier A."/>
            <person name="Kalinowski J."/>
            <person name="Ruckert C."/>
        </authorList>
    </citation>
    <scope>NUCLEOTIDE SEQUENCE</scope>
    <source>
        <strain evidence="2">KCTC 23224</strain>
    </source>
</reference>
<protein>
    <recommendedName>
        <fullName evidence="4">Tetratricopeptide repeat-containing protein</fullName>
    </recommendedName>
</protein>
<proteinExistence type="predicted"/>
<gene>
    <name evidence="2" type="ORF">GCM10008106_31470</name>
</gene>
<evidence type="ECO:0000313" key="2">
    <source>
        <dbReference type="EMBL" id="GHB48374.1"/>
    </source>
</evidence>
<evidence type="ECO:0000313" key="3">
    <source>
        <dbReference type="Proteomes" id="UP000642809"/>
    </source>
</evidence>
<dbReference type="Pfam" id="PF14559">
    <property type="entry name" value="TPR_19"/>
    <property type="match status" value="1"/>
</dbReference>
<dbReference type="PROSITE" id="PS50005">
    <property type="entry name" value="TPR"/>
    <property type="match status" value="2"/>
</dbReference>
<feature type="repeat" description="TPR" evidence="1">
    <location>
        <begin position="165"/>
        <end position="198"/>
    </location>
</feature>
<dbReference type="InterPro" id="IPR011990">
    <property type="entry name" value="TPR-like_helical_dom_sf"/>
</dbReference>
<comment type="caution">
    <text evidence="2">The sequence shown here is derived from an EMBL/GenBank/DDBJ whole genome shotgun (WGS) entry which is preliminary data.</text>
</comment>
<accession>A0A8J3G6I6</accession>
<dbReference type="Proteomes" id="UP000642809">
    <property type="component" value="Unassembled WGS sequence"/>
</dbReference>
<dbReference type="Pfam" id="PF13181">
    <property type="entry name" value="TPR_8"/>
    <property type="match status" value="1"/>
</dbReference>
<dbReference type="RefSeq" id="WP_189584888.1">
    <property type="nucleotide sequence ID" value="NZ_BMYF01000022.1"/>
</dbReference>
<evidence type="ECO:0008006" key="4">
    <source>
        <dbReference type="Google" id="ProtNLM"/>
    </source>
</evidence>
<dbReference type="PANTHER" id="PTHR12558">
    <property type="entry name" value="CELL DIVISION CYCLE 16,23,27"/>
    <property type="match status" value="1"/>
</dbReference>
<keyword evidence="3" id="KW-1185">Reference proteome</keyword>
<organism evidence="2 3">
    <name type="scientific">Mongoliitalea lutea</name>
    <dbReference type="NCBI Taxonomy" id="849756"/>
    <lineage>
        <taxon>Bacteria</taxon>
        <taxon>Pseudomonadati</taxon>
        <taxon>Bacteroidota</taxon>
        <taxon>Cytophagia</taxon>
        <taxon>Cytophagales</taxon>
        <taxon>Cyclobacteriaceae</taxon>
        <taxon>Mongoliitalea</taxon>
    </lineage>
</organism>
<keyword evidence="1" id="KW-0802">TPR repeat</keyword>
<evidence type="ECO:0000256" key="1">
    <source>
        <dbReference type="PROSITE-ProRule" id="PRU00339"/>
    </source>
</evidence>